<accession>A0A7J7VV52</accession>
<evidence type="ECO:0000313" key="2">
    <source>
        <dbReference type="EMBL" id="KAF6328918.1"/>
    </source>
</evidence>
<reference evidence="2 3" key="1">
    <citation type="journal article" date="2020" name="Nature">
        <title>Six reference-quality genomes reveal evolution of bat adaptations.</title>
        <authorList>
            <person name="Jebb D."/>
            <person name="Huang Z."/>
            <person name="Pippel M."/>
            <person name="Hughes G.M."/>
            <person name="Lavrichenko K."/>
            <person name="Devanna P."/>
            <person name="Winkler S."/>
            <person name="Jermiin L.S."/>
            <person name="Skirmuntt E.C."/>
            <person name="Katzourakis A."/>
            <person name="Burkitt-Gray L."/>
            <person name="Ray D.A."/>
            <person name="Sullivan K.A.M."/>
            <person name="Roscito J.G."/>
            <person name="Kirilenko B.M."/>
            <person name="Davalos L.M."/>
            <person name="Corthals A.P."/>
            <person name="Power M.L."/>
            <person name="Jones G."/>
            <person name="Ransome R.D."/>
            <person name="Dechmann D.K.N."/>
            <person name="Locatelli A.G."/>
            <person name="Puechmaille S.J."/>
            <person name="Fedrigo O."/>
            <person name="Jarvis E.D."/>
            <person name="Hiller M."/>
            <person name="Vernes S.C."/>
            <person name="Myers E.W."/>
            <person name="Teeling E.C."/>
        </authorList>
    </citation>
    <scope>NUCLEOTIDE SEQUENCE [LARGE SCALE GENOMIC DNA]</scope>
    <source>
        <strain evidence="2">MPipKuh1</strain>
        <tissue evidence="2">Flight muscle</tissue>
    </source>
</reference>
<evidence type="ECO:0000256" key="1">
    <source>
        <dbReference type="SAM" id="Phobius"/>
    </source>
</evidence>
<dbReference type="AlphaFoldDB" id="A0A7J7VV52"/>
<gene>
    <name evidence="2" type="ORF">mPipKuh1_008260</name>
</gene>
<keyword evidence="3" id="KW-1185">Reference proteome</keyword>
<proteinExistence type="predicted"/>
<keyword evidence="1" id="KW-0472">Membrane</keyword>
<sequence length="152" mass="17296">MGGRNHGRINYCCSLLSVDSETKDGSIPSQVPRDNTTQATGIYLLQVEYIIEEEEEHKILFSLSSSLMDHIISLSRTCCVCSKSCSIYFVWLCVMRVYIYIVHMYTCILCAYICMIYSCVHAVTLDYQQGGEPSCTFFLLTRPAWSHRLSCS</sequence>
<keyword evidence="1" id="KW-0812">Transmembrane</keyword>
<evidence type="ECO:0000313" key="3">
    <source>
        <dbReference type="Proteomes" id="UP000558488"/>
    </source>
</evidence>
<comment type="caution">
    <text evidence="2">The sequence shown here is derived from an EMBL/GenBank/DDBJ whole genome shotgun (WGS) entry which is preliminary data.</text>
</comment>
<organism evidence="2 3">
    <name type="scientific">Pipistrellus kuhlii</name>
    <name type="common">Kuhl's pipistrelle</name>
    <dbReference type="NCBI Taxonomy" id="59472"/>
    <lineage>
        <taxon>Eukaryota</taxon>
        <taxon>Metazoa</taxon>
        <taxon>Chordata</taxon>
        <taxon>Craniata</taxon>
        <taxon>Vertebrata</taxon>
        <taxon>Euteleostomi</taxon>
        <taxon>Mammalia</taxon>
        <taxon>Eutheria</taxon>
        <taxon>Laurasiatheria</taxon>
        <taxon>Chiroptera</taxon>
        <taxon>Yangochiroptera</taxon>
        <taxon>Vespertilionidae</taxon>
        <taxon>Pipistrellus</taxon>
    </lineage>
</organism>
<dbReference type="Proteomes" id="UP000558488">
    <property type="component" value="Unassembled WGS sequence"/>
</dbReference>
<name>A0A7J7VV52_PIPKU</name>
<dbReference type="EMBL" id="JACAGB010000013">
    <property type="protein sequence ID" value="KAF6328918.1"/>
    <property type="molecule type" value="Genomic_DNA"/>
</dbReference>
<feature type="transmembrane region" description="Helical" evidence="1">
    <location>
        <begin position="97"/>
        <end position="118"/>
    </location>
</feature>
<keyword evidence="1" id="KW-1133">Transmembrane helix</keyword>
<protein>
    <submittedName>
        <fullName evidence="2">Uncharacterized protein</fullName>
    </submittedName>
</protein>